<dbReference type="Gene3D" id="1.25.40.20">
    <property type="entry name" value="Ankyrin repeat-containing domain"/>
    <property type="match status" value="1"/>
</dbReference>
<evidence type="ECO:0000313" key="2">
    <source>
        <dbReference type="EMBL" id="CAD9590847.1"/>
    </source>
</evidence>
<dbReference type="InterPro" id="IPR036770">
    <property type="entry name" value="Ankyrin_rpt-contain_sf"/>
</dbReference>
<accession>A0A7S2KYU6</accession>
<reference evidence="2" key="1">
    <citation type="submission" date="2021-01" db="EMBL/GenBank/DDBJ databases">
        <authorList>
            <person name="Corre E."/>
            <person name="Pelletier E."/>
            <person name="Niang G."/>
            <person name="Scheremetjew M."/>
            <person name="Finn R."/>
            <person name="Kale V."/>
            <person name="Holt S."/>
            <person name="Cochrane G."/>
            <person name="Meng A."/>
            <person name="Brown T."/>
            <person name="Cohen L."/>
        </authorList>
    </citation>
    <scope>NUCLEOTIDE SEQUENCE</scope>
    <source>
        <strain evidence="2">B650</strain>
    </source>
</reference>
<sequence>MDMDDDEEAQYASAKRQMEEETNAASSGHAEEHKRFRFWQPPQDTGGSPQQDNNVNNNGRGPLNGGMKLRRTHSQPPLGAVPQISIPGLDTKRKLIDYIWKEEWYGATARCQQSPGEVRHWSETRNKKGKIMWRKLPIHAVLKMGKHWQPAHYELVHTMLQMFPESAQCADENGDLPLHIIAGCKNVSSPQLAQLVLSYNPKAIQTSNSNGMLPLHRAYAGGAPPAVLQIIYNACPQAAQVIDGRSKLPIQYLRAPRER</sequence>
<gene>
    <name evidence="2" type="ORF">LDAN0321_LOCUS13353</name>
</gene>
<evidence type="ECO:0000256" key="1">
    <source>
        <dbReference type="SAM" id="MobiDB-lite"/>
    </source>
</evidence>
<dbReference type="SUPFAM" id="SSF48403">
    <property type="entry name" value="Ankyrin repeat"/>
    <property type="match status" value="1"/>
</dbReference>
<dbReference type="EMBL" id="HBGY01021213">
    <property type="protein sequence ID" value="CAD9590847.1"/>
    <property type="molecule type" value="Transcribed_RNA"/>
</dbReference>
<feature type="region of interest" description="Disordered" evidence="1">
    <location>
        <begin position="1"/>
        <end position="85"/>
    </location>
</feature>
<organism evidence="2">
    <name type="scientific">Leptocylindrus danicus</name>
    <dbReference type="NCBI Taxonomy" id="163516"/>
    <lineage>
        <taxon>Eukaryota</taxon>
        <taxon>Sar</taxon>
        <taxon>Stramenopiles</taxon>
        <taxon>Ochrophyta</taxon>
        <taxon>Bacillariophyta</taxon>
        <taxon>Coscinodiscophyceae</taxon>
        <taxon>Chaetocerotophycidae</taxon>
        <taxon>Leptocylindrales</taxon>
        <taxon>Leptocylindraceae</taxon>
        <taxon>Leptocylindrus</taxon>
    </lineage>
</organism>
<dbReference type="AlphaFoldDB" id="A0A7S2KYU6"/>
<feature type="compositionally biased region" description="Polar residues" evidence="1">
    <location>
        <begin position="42"/>
        <end position="52"/>
    </location>
</feature>
<name>A0A7S2KYU6_9STRA</name>
<protein>
    <submittedName>
        <fullName evidence="2">Uncharacterized protein</fullName>
    </submittedName>
</protein>
<proteinExistence type="predicted"/>